<dbReference type="CDD" id="cd00090">
    <property type="entry name" value="HTH_ARSR"/>
    <property type="match status" value="1"/>
</dbReference>
<evidence type="ECO:0000256" key="3">
    <source>
        <dbReference type="ARBA" id="ARBA00023163"/>
    </source>
</evidence>
<protein>
    <submittedName>
        <fullName evidence="5">AsnC family transcriptional regulator</fullName>
    </submittedName>
</protein>
<evidence type="ECO:0000256" key="2">
    <source>
        <dbReference type="ARBA" id="ARBA00023125"/>
    </source>
</evidence>
<name>A0A1Z4JHI8_LEPBY</name>
<evidence type="ECO:0000256" key="1">
    <source>
        <dbReference type="ARBA" id="ARBA00023015"/>
    </source>
</evidence>
<keyword evidence="1" id="KW-0805">Transcription regulation</keyword>
<sequence>MSDEPASQGVEGAQSNLDELDIEIVQLLHKDGRMPFTEIAKQLGVSEATIRNRVQRLTNSGAITIQAYLNPNKLGFRSIALIELKMVNLERAQAIASELVEQDSVSYVAFVAGSYDLFVEVTYDTNEGLLDFLTALRAKPGIINCETATVLKLLKTQYSFQIRSTKSSSFSS</sequence>
<dbReference type="GO" id="GO:0043565">
    <property type="term" value="F:sequence-specific DNA binding"/>
    <property type="evidence" value="ECO:0007669"/>
    <property type="project" value="InterPro"/>
</dbReference>
<dbReference type="InterPro" id="IPR011008">
    <property type="entry name" value="Dimeric_a/b-barrel"/>
</dbReference>
<organism evidence="5 6">
    <name type="scientific">Leptolyngbya boryana NIES-2135</name>
    <dbReference type="NCBI Taxonomy" id="1973484"/>
    <lineage>
        <taxon>Bacteria</taxon>
        <taxon>Bacillati</taxon>
        <taxon>Cyanobacteriota</taxon>
        <taxon>Cyanophyceae</taxon>
        <taxon>Leptolyngbyales</taxon>
        <taxon>Leptolyngbyaceae</taxon>
        <taxon>Leptolyngbya group</taxon>
        <taxon>Leptolyngbya</taxon>
    </lineage>
</organism>
<gene>
    <name evidence="5" type="ORF">NIES2135_30310</name>
</gene>
<evidence type="ECO:0000259" key="4">
    <source>
        <dbReference type="PROSITE" id="PS50956"/>
    </source>
</evidence>
<keyword evidence="2" id="KW-0238">DNA-binding</keyword>
<dbReference type="InterPro" id="IPR019887">
    <property type="entry name" value="Tscrpt_reg_AsnC/Lrp_C"/>
</dbReference>
<dbReference type="SUPFAM" id="SSF54909">
    <property type="entry name" value="Dimeric alpha+beta barrel"/>
    <property type="match status" value="1"/>
</dbReference>
<proteinExistence type="predicted"/>
<dbReference type="SUPFAM" id="SSF46785">
    <property type="entry name" value="Winged helix' DNA-binding domain"/>
    <property type="match status" value="1"/>
</dbReference>
<evidence type="ECO:0000313" key="6">
    <source>
        <dbReference type="Proteomes" id="UP000217895"/>
    </source>
</evidence>
<dbReference type="EMBL" id="AP018203">
    <property type="protein sequence ID" value="BAY56201.1"/>
    <property type="molecule type" value="Genomic_DNA"/>
</dbReference>
<dbReference type="Gene3D" id="1.10.10.10">
    <property type="entry name" value="Winged helix-like DNA-binding domain superfamily/Winged helix DNA-binding domain"/>
    <property type="match status" value="1"/>
</dbReference>
<dbReference type="Pfam" id="PF01037">
    <property type="entry name" value="AsnC_trans_reg"/>
    <property type="match status" value="1"/>
</dbReference>
<evidence type="ECO:0000313" key="5">
    <source>
        <dbReference type="EMBL" id="BAY56201.1"/>
    </source>
</evidence>
<dbReference type="PROSITE" id="PS50956">
    <property type="entry name" value="HTH_ASNC_2"/>
    <property type="match status" value="1"/>
</dbReference>
<dbReference type="PRINTS" id="PR00033">
    <property type="entry name" value="HTHASNC"/>
</dbReference>
<keyword evidence="3" id="KW-0804">Transcription</keyword>
<feature type="domain" description="HTH asnC-type" evidence="4">
    <location>
        <begin position="17"/>
        <end position="77"/>
    </location>
</feature>
<dbReference type="InterPro" id="IPR036390">
    <property type="entry name" value="WH_DNA-bd_sf"/>
</dbReference>
<keyword evidence="6" id="KW-1185">Reference proteome</keyword>
<dbReference type="PANTHER" id="PTHR30154">
    <property type="entry name" value="LEUCINE-RESPONSIVE REGULATORY PROTEIN"/>
    <property type="match status" value="1"/>
</dbReference>
<dbReference type="PANTHER" id="PTHR30154:SF34">
    <property type="entry name" value="TRANSCRIPTIONAL REGULATOR AZLB"/>
    <property type="match status" value="1"/>
</dbReference>
<dbReference type="InterPro" id="IPR019888">
    <property type="entry name" value="Tscrpt_reg_AsnC-like"/>
</dbReference>
<dbReference type="InterPro" id="IPR000485">
    <property type="entry name" value="AsnC-type_HTH_dom"/>
</dbReference>
<dbReference type="Gene3D" id="3.30.70.920">
    <property type="match status" value="1"/>
</dbReference>
<dbReference type="GO" id="GO:0005829">
    <property type="term" value="C:cytosol"/>
    <property type="evidence" value="ECO:0007669"/>
    <property type="project" value="TreeGrafter"/>
</dbReference>
<dbReference type="AlphaFoldDB" id="A0A1Z4JHI8"/>
<reference evidence="5 6" key="1">
    <citation type="submission" date="2017-06" db="EMBL/GenBank/DDBJ databases">
        <title>Genome sequencing of cyanobaciteial culture collection at National Institute for Environmental Studies (NIES).</title>
        <authorList>
            <person name="Hirose Y."/>
            <person name="Shimura Y."/>
            <person name="Fujisawa T."/>
            <person name="Nakamura Y."/>
            <person name="Kawachi M."/>
        </authorList>
    </citation>
    <scope>NUCLEOTIDE SEQUENCE [LARGE SCALE GENOMIC DNA]</scope>
    <source>
        <strain evidence="5 6">NIES-2135</strain>
    </source>
</reference>
<dbReference type="PROSITE" id="PS00519">
    <property type="entry name" value="HTH_ASNC_1"/>
    <property type="match status" value="1"/>
</dbReference>
<dbReference type="InterPro" id="IPR036388">
    <property type="entry name" value="WH-like_DNA-bd_sf"/>
</dbReference>
<accession>A0A1Z4JHI8</accession>
<dbReference type="SMART" id="SM00344">
    <property type="entry name" value="HTH_ASNC"/>
    <property type="match status" value="1"/>
</dbReference>
<dbReference type="InterPro" id="IPR019885">
    <property type="entry name" value="Tscrpt_reg_HTH_AsnC-type_CS"/>
</dbReference>
<dbReference type="Pfam" id="PF13404">
    <property type="entry name" value="HTH_AsnC-type"/>
    <property type="match status" value="1"/>
</dbReference>
<dbReference type="GO" id="GO:0043200">
    <property type="term" value="P:response to amino acid"/>
    <property type="evidence" value="ECO:0007669"/>
    <property type="project" value="TreeGrafter"/>
</dbReference>
<dbReference type="InterPro" id="IPR011991">
    <property type="entry name" value="ArsR-like_HTH"/>
</dbReference>
<dbReference type="Proteomes" id="UP000217895">
    <property type="component" value="Chromosome"/>
</dbReference>